<dbReference type="NCBIfam" id="TIGR03558">
    <property type="entry name" value="oxido_grp_1"/>
    <property type="match status" value="1"/>
</dbReference>
<feature type="region of interest" description="Disordered" evidence="2">
    <location>
        <begin position="1"/>
        <end position="20"/>
    </location>
</feature>
<name>A0ABY1VM74_9ACTO</name>
<accession>A0ABY1VM74</accession>
<dbReference type="Gene3D" id="3.20.20.30">
    <property type="entry name" value="Luciferase-like domain"/>
    <property type="match status" value="1"/>
</dbReference>
<dbReference type="GO" id="GO:0052601">
    <property type="term" value="F:limonene 1,2-monooxygenase [NAD(P)H) activity"/>
    <property type="evidence" value="ECO:0007669"/>
    <property type="project" value="UniProtKB-EC"/>
</dbReference>
<evidence type="ECO:0000313" key="4">
    <source>
        <dbReference type="EMBL" id="SPT53209.1"/>
    </source>
</evidence>
<feature type="domain" description="Luciferase-like" evidence="3">
    <location>
        <begin position="31"/>
        <end position="355"/>
    </location>
</feature>
<dbReference type="InterPro" id="IPR011251">
    <property type="entry name" value="Luciferase-like_dom"/>
</dbReference>
<comment type="caution">
    <text evidence="4">The sequence shown here is derived from an EMBL/GenBank/DDBJ whole genome shotgun (WGS) entry which is preliminary data.</text>
</comment>
<dbReference type="InterPro" id="IPR050766">
    <property type="entry name" value="Bact_Lucif_Oxidored"/>
</dbReference>
<dbReference type="Pfam" id="PF00296">
    <property type="entry name" value="Bac_luciferase"/>
    <property type="match status" value="1"/>
</dbReference>
<reference evidence="4 5" key="1">
    <citation type="submission" date="2018-06" db="EMBL/GenBank/DDBJ databases">
        <authorList>
            <consortium name="Pathogen Informatics"/>
            <person name="Doyle S."/>
        </authorList>
    </citation>
    <scope>NUCLEOTIDE SEQUENCE [LARGE SCALE GENOMIC DNA]</scope>
    <source>
        <strain evidence="4 5">NCTC11535</strain>
    </source>
</reference>
<sequence length="385" mass="40179">MSTDIDVTSPDASATPALGNGHKGPVLSVLDLVPVSAGRSRAQALTEMVELARTVEDAGYERYWIAEHHGSSTFLAAATTVLMGRVLDSTKRIQVVAGGVMLPNHPPLVVAEQIGTLATMHPGRVGLGMGRAPGTDRLTAKALRRRAADPASFSDEVLETLGYLDAPATVTHVPGSLSTQMGLLSRAGRDTAVNPRLSDPTRPVVRALAGEGIKPPVWILGSSVNGARVAGRLGLPFVASAHFAPQQAEAAIMAYRSVFDATATSAQVRQPSAAVAVQVAVAPTRAEARRLFTTAQMAAARLVAGNPGPLDPPSAELYAWKSLVPGKEALVQASLAGALVGEAAEVADGLRALAQSWDLNELVLLSNIHDAQARRDSYALLAEQW</sequence>
<comment type="similarity">
    <text evidence="1">To bacterial alkanal monooxygenase alpha and beta chains.</text>
</comment>
<gene>
    <name evidence="4" type="primary">limB</name>
    <name evidence="4" type="ORF">NCTC11535_00869</name>
</gene>
<evidence type="ECO:0000313" key="5">
    <source>
        <dbReference type="Proteomes" id="UP000250006"/>
    </source>
</evidence>
<feature type="compositionally biased region" description="Polar residues" evidence="2">
    <location>
        <begin position="1"/>
        <end position="12"/>
    </location>
</feature>
<proteinExistence type="predicted"/>
<evidence type="ECO:0000256" key="1">
    <source>
        <dbReference type="ARBA" id="ARBA00007789"/>
    </source>
</evidence>
<dbReference type="PANTHER" id="PTHR30137:SF6">
    <property type="entry name" value="LUCIFERASE-LIKE MONOOXYGENASE"/>
    <property type="match status" value="1"/>
</dbReference>
<evidence type="ECO:0000256" key="2">
    <source>
        <dbReference type="SAM" id="MobiDB-lite"/>
    </source>
</evidence>
<dbReference type="RefSeq" id="WP_111836174.1">
    <property type="nucleotide sequence ID" value="NZ_UAPQ01000006.1"/>
</dbReference>
<dbReference type="Proteomes" id="UP000250006">
    <property type="component" value="Unassembled WGS sequence"/>
</dbReference>
<dbReference type="EC" id="1.14.13.107" evidence="4"/>
<evidence type="ECO:0000259" key="3">
    <source>
        <dbReference type="Pfam" id="PF00296"/>
    </source>
</evidence>
<dbReference type="EMBL" id="UAPQ01000006">
    <property type="protein sequence ID" value="SPT53209.1"/>
    <property type="molecule type" value="Genomic_DNA"/>
</dbReference>
<dbReference type="SUPFAM" id="SSF51679">
    <property type="entry name" value="Bacterial luciferase-like"/>
    <property type="match status" value="1"/>
</dbReference>
<organism evidence="4 5">
    <name type="scientific">Actinomyces bovis</name>
    <dbReference type="NCBI Taxonomy" id="1658"/>
    <lineage>
        <taxon>Bacteria</taxon>
        <taxon>Bacillati</taxon>
        <taxon>Actinomycetota</taxon>
        <taxon>Actinomycetes</taxon>
        <taxon>Actinomycetales</taxon>
        <taxon>Actinomycetaceae</taxon>
        <taxon>Actinomyces</taxon>
    </lineage>
</organism>
<keyword evidence="5" id="KW-1185">Reference proteome</keyword>
<keyword evidence="4" id="KW-0560">Oxidoreductase</keyword>
<protein>
    <submittedName>
        <fullName evidence="4">Limonene 1,2-monooxygenase</fullName>
        <ecNumber evidence="4">1.14.13.107</ecNumber>
    </submittedName>
</protein>
<dbReference type="CDD" id="cd00347">
    <property type="entry name" value="Flavin_utilizing_monoxygenases"/>
    <property type="match status" value="1"/>
</dbReference>
<dbReference type="PANTHER" id="PTHR30137">
    <property type="entry name" value="LUCIFERASE-LIKE MONOOXYGENASE"/>
    <property type="match status" value="1"/>
</dbReference>
<dbReference type="InterPro" id="IPR036661">
    <property type="entry name" value="Luciferase-like_sf"/>
</dbReference>
<dbReference type="InterPro" id="IPR019949">
    <property type="entry name" value="CmoO-like"/>
</dbReference>